<keyword evidence="2" id="KW-1185">Reference proteome</keyword>
<name>A0A6I5KTF7_9FLAO</name>
<sequence length="107" mass="12285">MKPTTREASKFEIELGSGEILDRLEKGLIHKGWNRLLHNGPELLLRYKVKSTFGPCGEIIHIQISEINPTQSLVEIRSKPHLLNNIFKRGNDKRNINKVKAVFNIMI</sequence>
<dbReference type="Proteomes" id="UP000468707">
    <property type="component" value="Unassembled WGS sequence"/>
</dbReference>
<organism evidence="1 2">
    <name type="scientific">Flagellimonas sediminis</name>
    <dbReference type="NCBI Taxonomy" id="2696468"/>
    <lineage>
        <taxon>Bacteria</taxon>
        <taxon>Pseudomonadati</taxon>
        <taxon>Bacteroidota</taxon>
        <taxon>Flavobacteriia</taxon>
        <taxon>Flavobacteriales</taxon>
        <taxon>Flavobacteriaceae</taxon>
        <taxon>Flagellimonas</taxon>
    </lineage>
</organism>
<accession>A0A6I5KTF7</accession>
<evidence type="ECO:0000313" key="1">
    <source>
        <dbReference type="EMBL" id="NDV43743.1"/>
    </source>
</evidence>
<gene>
    <name evidence="1" type="ORF">GTK07_10440</name>
</gene>
<dbReference type="AlphaFoldDB" id="A0A6I5KTF7"/>
<comment type="caution">
    <text evidence="1">The sequence shown here is derived from an EMBL/GenBank/DDBJ whole genome shotgun (WGS) entry which is preliminary data.</text>
</comment>
<evidence type="ECO:0000313" key="2">
    <source>
        <dbReference type="Proteomes" id="UP000468707"/>
    </source>
</evidence>
<protein>
    <submittedName>
        <fullName evidence="1">Uncharacterized protein</fullName>
    </submittedName>
</protein>
<reference evidence="1 2" key="1">
    <citation type="submission" date="2020-01" db="EMBL/GenBank/DDBJ databases">
        <title>Muricauda sediminis sp.nov. 40Bstr401.</title>
        <authorList>
            <person name="Xue Z."/>
            <person name="Zhu S."/>
            <person name="Ren N."/>
            <person name="Chen T."/>
            <person name="Chen X."/>
            <person name="Chen J."/>
            <person name="Yang J."/>
        </authorList>
    </citation>
    <scope>NUCLEOTIDE SEQUENCE [LARGE SCALE GENOMIC DNA]</scope>
    <source>
        <strain evidence="1 2">40Bstr401</strain>
    </source>
</reference>
<dbReference type="EMBL" id="JAAAMI010000004">
    <property type="protein sequence ID" value="NDV43743.1"/>
    <property type="molecule type" value="Genomic_DNA"/>
</dbReference>
<dbReference type="RefSeq" id="WP_163635186.1">
    <property type="nucleotide sequence ID" value="NZ_JAAAMI010000004.1"/>
</dbReference>
<proteinExistence type="predicted"/>